<accession>A0ABS6D9I0</accession>
<dbReference type="Proteomes" id="UP000723714">
    <property type="component" value="Unassembled WGS sequence"/>
</dbReference>
<name>A0ABS6D9I0_9FIRM</name>
<dbReference type="RefSeq" id="WP_216244940.1">
    <property type="nucleotide sequence ID" value="NZ_JABACJ020000030.1"/>
</dbReference>
<evidence type="ECO:0000313" key="1">
    <source>
        <dbReference type="EMBL" id="MBU3878269.1"/>
    </source>
</evidence>
<proteinExistence type="predicted"/>
<reference evidence="1 2" key="1">
    <citation type="submission" date="2021-06" db="EMBL/GenBank/DDBJ databases">
        <title>Faecalicatena sp. nov. isolated from porcine feces.</title>
        <authorList>
            <person name="Oh B.S."/>
            <person name="Lee J.H."/>
        </authorList>
    </citation>
    <scope>NUCLEOTIDE SEQUENCE [LARGE SCALE GENOMIC DNA]</scope>
    <source>
        <strain evidence="1 2">AGMB00832</strain>
    </source>
</reference>
<protein>
    <submittedName>
        <fullName evidence="1">Uncharacterized protein</fullName>
    </submittedName>
</protein>
<gene>
    <name evidence="1" type="ORF">HGO97_020925</name>
</gene>
<dbReference type="EMBL" id="JABACJ020000030">
    <property type="protein sequence ID" value="MBU3878269.1"/>
    <property type="molecule type" value="Genomic_DNA"/>
</dbReference>
<comment type="caution">
    <text evidence="1">The sequence shown here is derived from an EMBL/GenBank/DDBJ whole genome shotgun (WGS) entry which is preliminary data.</text>
</comment>
<organism evidence="1 2">
    <name type="scientific">Faecalicatena faecalis</name>
    <dbReference type="NCBI Taxonomy" id="2726362"/>
    <lineage>
        <taxon>Bacteria</taxon>
        <taxon>Bacillati</taxon>
        <taxon>Bacillota</taxon>
        <taxon>Clostridia</taxon>
        <taxon>Lachnospirales</taxon>
        <taxon>Lachnospiraceae</taxon>
        <taxon>Faecalicatena</taxon>
    </lineage>
</organism>
<sequence length="311" mass="34813">MKKAYQPGDILIFKAEDDFLSRSIAWLTNSDVSHSAMFYTKDSIVETIAPGVVQNRVCTGKGDFAYLLRLTPSKDSAPLIQAAKKYLDAGTQYNFPALLYLGGLLLCRRITPTKRLLSITERIMDAACLELDKLLQRLAKHPENRSMVCSQFVYQVYEDCGEAYRIHIHGALQNGFKQDNMLQETHTIRLLDLQEPAAISLAATKESDLDAVSDVKCVIRDVEEEENLIAQLYQALSSADTENSIAMDSIERDGSFEMVPIVNKFAGKLKKLTQVLGMDAPIDSLFVAPADFVYHAENLENLGEIQIERIR</sequence>
<keyword evidence="2" id="KW-1185">Reference proteome</keyword>
<evidence type="ECO:0000313" key="2">
    <source>
        <dbReference type="Proteomes" id="UP000723714"/>
    </source>
</evidence>